<name>F2NJL7_DESAR</name>
<keyword evidence="8 10" id="KW-0648">Protein biosynthesis</keyword>
<keyword evidence="10" id="KW-0479">Metal-binding</keyword>
<dbReference type="InterPro" id="IPR049940">
    <property type="entry name" value="GluQ/Sye"/>
</dbReference>
<dbReference type="AlphaFoldDB" id="F2NJL7"/>
<organism evidence="13 14">
    <name type="scientific">Desulfobacca acetoxidans (strain ATCC 700848 / DSM 11109 / ASRB2)</name>
    <dbReference type="NCBI Taxonomy" id="880072"/>
    <lineage>
        <taxon>Bacteria</taxon>
        <taxon>Pseudomonadati</taxon>
        <taxon>Thermodesulfobacteriota</taxon>
        <taxon>Desulfobaccia</taxon>
        <taxon>Desulfobaccales</taxon>
        <taxon>Desulfobaccaceae</taxon>
        <taxon>Desulfobacca</taxon>
    </lineage>
</organism>
<dbReference type="GO" id="GO:0006424">
    <property type="term" value="P:glutamyl-tRNA aminoacylation"/>
    <property type="evidence" value="ECO:0007669"/>
    <property type="project" value="UniProtKB-UniRule"/>
</dbReference>
<dbReference type="GO" id="GO:0004818">
    <property type="term" value="F:glutamate-tRNA ligase activity"/>
    <property type="evidence" value="ECO:0007669"/>
    <property type="project" value="UniProtKB-UniRule"/>
</dbReference>
<reference evidence="13 14" key="1">
    <citation type="journal article" date="2011" name="Stand. Genomic Sci.">
        <title>Complete genome sequence of the acetate-degrading sulfate reducer Desulfobacca acetoxidans type strain (ASRB2).</title>
        <authorList>
            <person name="Goker M."/>
            <person name="Teshima H."/>
            <person name="Lapidus A."/>
            <person name="Nolan M."/>
            <person name="Lucas S."/>
            <person name="Hammon N."/>
            <person name="Deshpande S."/>
            <person name="Cheng J.F."/>
            <person name="Tapia R."/>
            <person name="Han C."/>
            <person name="Goodwin L."/>
            <person name="Pitluck S."/>
            <person name="Huntemann M."/>
            <person name="Liolios K."/>
            <person name="Ivanova N."/>
            <person name="Pagani I."/>
            <person name="Mavromatis K."/>
            <person name="Ovchinikova G."/>
            <person name="Pati A."/>
            <person name="Chen A."/>
            <person name="Palaniappan K."/>
            <person name="Land M."/>
            <person name="Hauser L."/>
            <person name="Brambilla E.M."/>
            <person name="Rohde M."/>
            <person name="Spring S."/>
            <person name="Detter J.C."/>
            <person name="Woyke T."/>
            <person name="Bristow J."/>
            <person name="Eisen J.A."/>
            <person name="Markowitz V."/>
            <person name="Hugenholtz P."/>
            <person name="Kyrpides N.C."/>
            <person name="Klenk H.P."/>
        </authorList>
    </citation>
    <scope>NUCLEOTIDE SEQUENCE [LARGE SCALE GENOMIC DNA]</scope>
    <source>
        <strain evidence="14">ATCC 700848 / DSM 11109 / ASRB2</strain>
    </source>
</reference>
<dbReference type="InterPro" id="IPR045462">
    <property type="entry name" value="aa-tRNA-synth_I_cd-bd"/>
</dbReference>
<evidence type="ECO:0000256" key="5">
    <source>
        <dbReference type="ARBA" id="ARBA00022598"/>
    </source>
</evidence>
<dbReference type="HAMAP" id="MF_00022">
    <property type="entry name" value="Glu_tRNA_synth_type1"/>
    <property type="match status" value="1"/>
</dbReference>
<dbReference type="InterPro" id="IPR020058">
    <property type="entry name" value="Glu/Gln-tRNA-synth_Ib_cat-dom"/>
</dbReference>
<dbReference type="SUPFAM" id="SSF48163">
    <property type="entry name" value="An anticodon-binding domain of class I aminoacyl-tRNA synthetases"/>
    <property type="match status" value="1"/>
</dbReference>
<comment type="catalytic activity">
    <reaction evidence="10">
        <text>tRNA(Glu) + L-glutamate + ATP = L-glutamyl-tRNA(Glu) + AMP + diphosphate</text>
        <dbReference type="Rhea" id="RHEA:23540"/>
        <dbReference type="Rhea" id="RHEA-COMP:9663"/>
        <dbReference type="Rhea" id="RHEA-COMP:9680"/>
        <dbReference type="ChEBI" id="CHEBI:29985"/>
        <dbReference type="ChEBI" id="CHEBI:30616"/>
        <dbReference type="ChEBI" id="CHEBI:33019"/>
        <dbReference type="ChEBI" id="CHEBI:78442"/>
        <dbReference type="ChEBI" id="CHEBI:78520"/>
        <dbReference type="ChEBI" id="CHEBI:456215"/>
        <dbReference type="EC" id="6.1.1.17"/>
    </reaction>
</comment>
<feature type="short sequence motif" description="'HIGH' region" evidence="10">
    <location>
        <begin position="10"/>
        <end position="20"/>
    </location>
</feature>
<dbReference type="GO" id="GO:0008270">
    <property type="term" value="F:zinc ion binding"/>
    <property type="evidence" value="ECO:0007669"/>
    <property type="project" value="UniProtKB-UniRule"/>
</dbReference>
<evidence type="ECO:0000256" key="6">
    <source>
        <dbReference type="ARBA" id="ARBA00022741"/>
    </source>
</evidence>
<evidence type="ECO:0000313" key="13">
    <source>
        <dbReference type="EMBL" id="AEB09529.1"/>
    </source>
</evidence>
<dbReference type="InterPro" id="IPR033910">
    <property type="entry name" value="GluRS_core"/>
</dbReference>
<keyword evidence="4 10" id="KW-0963">Cytoplasm</keyword>
<comment type="cofactor">
    <cofactor evidence="10">
        <name>Zn(2+)</name>
        <dbReference type="ChEBI" id="CHEBI:29105"/>
    </cofactor>
    <text evidence="10">Binds 1 zinc ion per subunit.</text>
</comment>
<comment type="similarity">
    <text evidence="2 10">Belongs to the class-I aminoacyl-tRNA synthetase family. Glutamate--tRNA ligase type 1 subfamily.</text>
</comment>
<dbReference type="NCBIfam" id="TIGR00464">
    <property type="entry name" value="gltX_bact"/>
    <property type="match status" value="1"/>
</dbReference>
<gene>
    <name evidence="10" type="primary">gltX</name>
    <name evidence="13" type="ordered locus">Desac_1683</name>
</gene>
<feature type="domain" description="Aminoacyl-tRNA synthetase class I anticodon-binding" evidence="12">
    <location>
        <begin position="318"/>
        <end position="459"/>
    </location>
</feature>
<dbReference type="Pfam" id="PF00749">
    <property type="entry name" value="tRNA-synt_1c"/>
    <property type="match status" value="1"/>
</dbReference>
<dbReference type="InterPro" id="IPR008925">
    <property type="entry name" value="aa_tRNA-synth_I_cd-bd_sf"/>
</dbReference>
<dbReference type="OrthoDB" id="9807503at2"/>
<dbReference type="InterPro" id="IPR001412">
    <property type="entry name" value="aa-tRNA-synth_I_CS"/>
</dbReference>
<dbReference type="Pfam" id="PF19269">
    <property type="entry name" value="Anticodon_2"/>
    <property type="match status" value="1"/>
</dbReference>
<feature type="binding site" evidence="10">
    <location>
        <position position="126"/>
    </location>
    <ligand>
        <name>Zn(2+)</name>
        <dbReference type="ChEBI" id="CHEBI:29105"/>
    </ligand>
</feature>
<keyword evidence="14" id="KW-1185">Reference proteome</keyword>
<dbReference type="Gene3D" id="1.10.10.350">
    <property type="match status" value="1"/>
</dbReference>
<evidence type="ECO:0000256" key="7">
    <source>
        <dbReference type="ARBA" id="ARBA00022840"/>
    </source>
</evidence>
<dbReference type="InterPro" id="IPR004527">
    <property type="entry name" value="Glu-tRNA-ligase_bac/mito"/>
</dbReference>
<dbReference type="eggNOG" id="COG0008">
    <property type="taxonomic scope" value="Bacteria"/>
</dbReference>
<feature type="binding site" evidence="10">
    <location>
        <position position="101"/>
    </location>
    <ligand>
        <name>Zn(2+)</name>
        <dbReference type="ChEBI" id="CHEBI:29105"/>
    </ligand>
</feature>
<comment type="subcellular location">
    <subcellularLocation>
        <location evidence="1 10">Cytoplasm</location>
    </subcellularLocation>
</comment>
<dbReference type="GO" id="GO:0000049">
    <property type="term" value="F:tRNA binding"/>
    <property type="evidence" value="ECO:0007669"/>
    <property type="project" value="InterPro"/>
</dbReference>
<feature type="binding site" evidence="10">
    <location>
        <position position="128"/>
    </location>
    <ligand>
        <name>Zn(2+)</name>
        <dbReference type="ChEBI" id="CHEBI:29105"/>
    </ligand>
</feature>
<accession>F2NJL7</accession>
<keyword evidence="10" id="KW-0862">Zinc</keyword>
<evidence type="ECO:0000259" key="11">
    <source>
        <dbReference type="Pfam" id="PF00749"/>
    </source>
</evidence>
<sequence>MASLRTRFSPSPTGFLHLGGARTALFNWLFARHYNGTFILRIEDTDVERSQKIYEDDIIAGLTWLGLDWDEGPYRQTERLETYRFYTQELIARGAAYYCNCPKEELEQRRQAALARGEKPRYDGHCRDLGLKAGSDTAVRFRSPTDGITHWDDLTKGAIAFDNAELDDLVLVRADGVPTYNFAVVVDDLTMNITHVIRGDDHISNTPRQILIYQALGAPLPQFAHIPMILGPDRAKLSKRHGALSVLAYRDMGYLPDTMVNFLARLGWSHGDQEIFSREELIRSFSLDHVGKAPGIFDTEKLAWLNGHYLRQATAAALAPQLQEFLSKIDIRVDDLATLANVARTLQPRAHTLVDMAAQARFYFEDPRPYEDKGARKFLTPRIKPVLREIIARWQAEPVPNEEALHQFFKNMQEEAGLKIKEIAQAVRLALTGRTASPGLFEIIEILGWPEVLRRLRTAVAACP</sequence>
<dbReference type="PANTHER" id="PTHR43311">
    <property type="entry name" value="GLUTAMATE--TRNA LIGASE"/>
    <property type="match status" value="1"/>
</dbReference>
<dbReference type="PROSITE" id="PS00178">
    <property type="entry name" value="AA_TRNA_LIGASE_I"/>
    <property type="match status" value="1"/>
</dbReference>
<dbReference type="PRINTS" id="PR00987">
    <property type="entry name" value="TRNASYNTHGLU"/>
</dbReference>
<dbReference type="CDD" id="cd00808">
    <property type="entry name" value="GluRS_core"/>
    <property type="match status" value="1"/>
</dbReference>
<feature type="binding site" evidence="10">
    <location>
        <position position="99"/>
    </location>
    <ligand>
        <name>Zn(2+)</name>
        <dbReference type="ChEBI" id="CHEBI:29105"/>
    </ligand>
</feature>
<evidence type="ECO:0000259" key="12">
    <source>
        <dbReference type="Pfam" id="PF19269"/>
    </source>
</evidence>
<evidence type="ECO:0000256" key="2">
    <source>
        <dbReference type="ARBA" id="ARBA00007894"/>
    </source>
</evidence>
<dbReference type="InterPro" id="IPR014729">
    <property type="entry name" value="Rossmann-like_a/b/a_fold"/>
</dbReference>
<keyword evidence="7 10" id="KW-0067">ATP-binding</keyword>
<dbReference type="SUPFAM" id="SSF52374">
    <property type="entry name" value="Nucleotidylyl transferase"/>
    <property type="match status" value="1"/>
</dbReference>
<dbReference type="Gene3D" id="3.40.50.620">
    <property type="entry name" value="HUPs"/>
    <property type="match status" value="1"/>
</dbReference>
<evidence type="ECO:0000256" key="8">
    <source>
        <dbReference type="ARBA" id="ARBA00022917"/>
    </source>
</evidence>
<dbReference type="FunFam" id="3.40.50.620:FF:000007">
    <property type="entry name" value="Glutamate--tRNA ligase"/>
    <property type="match status" value="1"/>
</dbReference>
<evidence type="ECO:0000256" key="9">
    <source>
        <dbReference type="ARBA" id="ARBA00023146"/>
    </source>
</evidence>
<evidence type="ECO:0000256" key="1">
    <source>
        <dbReference type="ARBA" id="ARBA00004496"/>
    </source>
</evidence>
<evidence type="ECO:0000313" key="14">
    <source>
        <dbReference type="Proteomes" id="UP000000483"/>
    </source>
</evidence>
<comment type="subunit">
    <text evidence="3 10">Monomer.</text>
</comment>
<dbReference type="InterPro" id="IPR000924">
    <property type="entry name" value="Glu/Gln-tRNA-synth"/>
</dbReference>
<dbReference type="Proteomes" id="UP000000483">
    <property type="component" value="Chromosome"/>
</dbReference>
<evidence type="ECO:0000256" key="3">
    <source>
        <dbReference type="ARBA" id="ARBA00011245"/>
    </source>
</evidence>
<evidence type="ECO:0000256" key="4">
    <source>
        <dbReference type="ARBA" id="ARBA00022490"/>
    </source>
</evidence>
<feature type="domain" description="Glutamyl/glutaminyl-tRNA synthetase class Ib catalytic" evidence="11">
    <location>
        <begin position="4"/>
        <end position="304"/>
    </location>
</feature>
<dbReference type="GO" id="GO:0005524">
    <property type="term" value="F:ATP binding"/>
    <property type="evidence" value="ECO:0007669"/>
    <property type="project" value="UniProtKB-UniRule"/>
</dbReference>
<dbReference type="EC" id="6.1.1.17" evidence="10"/>
<feature type="binding site" evidence="10">
    <location>
        <position position="239"/>
    </location>
    <ligand>
        <name>ATP</name>
        <dbReference type="ChEBI" id="CHEBI:30616"/>
    </ligand>
</feature>
<protein>
    <recommendedName>
        <fullName evidence="10">Glutamate--tRNA ligase</fullName>
        <ecNumber evidence="10">6.1.1.17</ecNumber>
    </recommendedName>
    <alternativeName>
        <fullName evidence="10">Glutamyl-tRNA synthetase</fullName>
        <shortName evidence="10">GluRS</shortName>
    </alternativeName>
</protein>
<dbReference type="GO" id="GO:0005829">
    <property type="term" value="C:cytosol"/>
    <property type="evidence" value="ECO:0007669"/>
    <property type="project" value="TreeGrafter"/>
</dbReference>
<dbReference type="PANTHER" id="PTHR43311:SF2">
    <property type="entry name" value="GLUTAMATE--TRNA LIGASE, MITOCHONDRIAL-RELATED"/>
    <property type="match status" value="1"/>
</dbReference>
<keyword evidence="6 10" id="KW-0547">Nucleotide-binding</keyword>
<proteinExistence type="inferred from homology"/>
<keyword evidence="5 10" id="KW-0436">Ligase</keyword>
<dbReference type="STRING" id="880072.Desac_1683"/>
<comment type="function">
    <text evidence="10">Catalyzes the attachment of glutamate to tRNA(Glu) in a two-step reaction: glutamate is first activated by ATP to form Glu-AMP and then transferred to the acceptor end of tRNA(Glu).</text>
</comment>
<dbReference type="InterPro" id="IPR020751">
    <property type="entry name" value="aa-tRNA-synth_I_codon-bd_sub2"/>
</dbReference>
<reference evidence="14" key="2">
    <citation type="submission" date="2011-03" db="EMBL/GenBank/DDBJ databases">
        <title>The complete genome of Desulfobacca acetoxidans DSM 11109.</title>
        <authorList>
            <consortium name="US DOE Joint Genome Institute (JGI-PGF)"/>
            <person name="Lucas S."/>
            <person name="Copeland A."/>
            <person name="Lapidus A."/>
            <person name="Bruce D."/>
            <person name="Goodwin L."/>
            <person name="Pitluck S."/>
            <person name="Peters L."/>
            <person name="Kyrpides N."/>
            <person name="Mavromatis K."/>
            <person name="Ivanova N."/>
            <person name="Ovchinnikova G."/>
            <person name="Teshima H."/>
            <person name="Detter J.C."/>
            <person name="Han C."/>
            <person name="Land M."/>
            <person name="Hauser L."/>
            <person name="Markowitz V."/>
            <person name="Cheng J.-F."/>
            <person name="Hugenholtz P."/>
            <person name="Woyke T."/>
            <person name="Wu D."/>
            <person name="Spring S."/>
            <person name="Schueler E."/>
            <person name="Brambilla E."/>
            <person name="Klenk H.-P."/>
            <person name="Eisen J.A."/>
        </authorList>
    </citation>
    <scope>NUCLEOTIDE SEQUENCE [LARGE SCALE GENOMIC DNA]</scope>
    <source>
        <strain evidence="14">ATCC 700848 / DSM 11109 / ASRB2</strain>
    </source>
</reference>
<dbReference type="RefSeq" id="WP_013706639.1">
    <property type="nucleotide sequence ID" value="NC_015388.1"/>
</dbReference>
<keyword evidence="9 10" id="KW-0030">Aminoacyl-tRNA synthetase</keyword>
<dbReference type="HOGENOM" id="CLU_015768_6_3_7"/>
<dbReference type="EMBL" id="CP002629">
    <property type="protein sequence ID" value="AEB09529.1"/>
    <property type="molecule type" value="Genomic_DNA"/>
</dbReference>
<evidence type="ECO:0000256" key="10">
    <source>
        <dbReference type="HAMAP-Rule" id="MF_00022"/>
    </source>
</evidence>
<feature type="short sequence motif" description="'KMSKS' region" evidence="10">
    <location>
        <begin position="236"/>
        <end position="240"/>
    </location>
</feature>
<dbReference type="KEGG" id="dao:Desac_1683"/>